<evidence type="ECO:0000313" key="7">
    <source>
        <dbReference type="Proteomes" id="UP000256779"/>
    </source>
</evidence>
<dbReference type="InterPro" id="IPR012341">
    <property type="entry name" value="6hp_glycosidase-like_sf"/>
</dbReference>
<dbReference type="RefSeq" id="WP_115870376.1">
    <property type="nucleotide sequence ID" value="NZ_QREG01000034.1"/>
</dbReference>
<comment type="caution">
    <text evidence="6">The sequence shown here is derived from an EMBL/GenBank/DDBJ whole genome shotgun (WGS) entry which is preliminary data.</text>
</comment>
<dbReference type="GO" id="GO:0008810">
    <property type="term" value="F:cellulase activity"/>
    <property type="evidence" value="ECO:0007669"/>
    <property type="project" value="InterPro"/>
</dbReference>
<organism evidence="6 7">
    <name type="scientific">Marinoscillum furvescens DSM 4134</name>
    <dbReference type="NCBI Taxonomy" id="1122208"/>
    <lineage>
        <taxon>Bacteria</taxon>
        <taxon>Pseudomonadati</taxon>
        <taxon>Bacteroidota</taxon>
        <taxon>Cytophagia</taxon>
        <taxon>Cytophagales</taxon>
        <taxon>Reichenbachiellaceae</taxon>
        <taxon>Marinoscillum</taxon>
    </lineage>
</organism>
<gene>
    <name evidence="6" type="ORF">C7460_1348</name>
</gene>
<keyword evidence="7" id="KW-1185">Reference proteome</keyword>
<dbReference type="InterPro" id="IPR004197">
    <property type="entry name" value="Cellulase_Ig-like"/>
</dbReference>
<dbReference type="SUPFAM" id="SSF81296">
    <property type="entry name" value="E set domains"/>
    <property type="match status" value="1"/>
</dbReference>
<dbReference type="Proteomes" id="UP000256779">
    <property type="component" value="Unassembled WGS sequence"/>
</dbReference>
<evidence type="ECO:0000256" key="2">
    <source>
        <dbReference type="ARBA" id="ARBA00023277"/>
    </source>
</evidence>
<dbReference type="EMBL" id="QREG01000034">
    <property type="protein sequence ID" value="RED92015.1"/>
    <property type="molecule type" value="Genomic_DNA"/>
</dbReference>
<dbReference type="InterPro" id="IPR013783">
    <property type="entry name" value="Ig-like_fold"/>
</dbReference>
<dbReference type="SUPFAM" id="SSF48208">
    <property type="entry name" value="Six-hairpin glycosidases"/>
    <property type="match status" value="1"/>
</dbReference>
<dbReference type="InterPro" id="IPR014756">
    <property type="entry name" value="Ig_E-set"/>
</dbReference>
<sequence>MNLFLRSAMLFFSMGSLLLAEAQTAKGPWKITGDEYLHSKEVSVLAYHNHYPVGKLGGIEVIHHDQRIATNGMLYFRHRQQLDGAPVPKPIPDVAIPPRTVHPESSSIRLDFAFSNIDFQYAIHVLPQEDGAFGINVHFEGVEDLSLLDTVTFVMDFFPGSFKGKSYLSDRGDLGHLPYDFHSVITASNSTSLATGSQITLAPEDPERTIAISARSGQIQLLDSRSTEHNHWFTIAAEVVPNGTGPWVELVIQPNRWEEWVRPPVLAHSQVGYHPEQAKVLTIETLADQGVPEQKAQLWKIGIDGKEELVMEQVPKSWGAFMRYHYSEFDFTHITAPGLYQVRLGDYASDVFPIKESIYEQGVWQLSLNTFLPVQMCHMEVKDRTKFWHGQCHMDDAIQAPSGTQFFDGFRQASGPTVYSSHEHIPGLATGGWHDAADDDINAGSTGRTTYDLALMIEEFGMRYDQTTIDTVTNEVRLQRPDGVPDAVQQLVHGLKWILANYQVADHSFVGVISQHWETYLQAGGWGQMTDNQIFQPAAESAGNPQAINDDRLIFTSKDSRREYLMASLLAASARVLPQSHSHYAARAKQVAREIWQREQQAAPVIYDNVGTPRKLWVQKIIAATELYLTTKDSKYLDFLVASKEEVIQNFDEVVWALSRVEKAIKHAGFQKAYKAELNKSSKRMAARYSETPFGVIMPNQVWGYNWEILWDIYTKYYLSKAYPELFPADYLYNAIHYTLGRHPISNISHVSGVGTHEPIPAYGVNRADFAYIPGGVFSGVEIVNPDFFELKDNHPFLWQQSEYIVFGATPFIFSILAADQLLTTD</sequence>
<dbReference type="CDD" id="cd02850">
    <property type="entry name" value="E_set_Cellulase_N"/>
    <property type="match status" value="1"/>
</dbReference>
<proteinExistence type="inferred from homology"/>
<keyword evidence="2" id="KW-0119">Carbohydrate metabolism</keyword>
<evidence type="ECO:0000256" key="4">
    <source>
        <dbReference type="SAM" id="SignalP"/>
    </source>
</evidence>
<keyword evidence="6" id="KW-0378">Hydrolase</keyword>
<dbReference type="Gene3D" id="1.50.10.10">
    <property type="match status" value="1"/>
</dbReference>
<reference evidence="6 7" key="1">
    <citation type="submission" date="2018-07" db="EMBL/GenBank/DDBJ databases">
        <title>Genomic Encyclopedia of Type Strains, Phase IV (KMG-IV): sequencing the most valuable type-strain genomes for metagenomic binning, comparative biology and taxonomic classification.</title>
        <authorList>
            <person name="Goeker M."/>
        </authorList>
    </citation>
    <scope>NUCLEOTIDE SEQUENCE [LARGE SCALE GENOMIC DNA]</scope>
    <source>
        <strain evidence="6 7">DSM 4134</strain>
    </source>
</reference>
<dbReference type="OrthoDB" id="5936802at2"/>
<dbReference type="GO" id="GO:0000272">
    <property type="term" value="P:polysaccharide catabolic process"/>
    <property type="evidence" value="ECO:0007669"/>
    <property type="project" value="UniProtKB-KW"/>
</dbReference>
<dbReference type="Pfam" id="PF00759">
    <property type="entry name" value="Glyco_hydro_9"/>
    <property type="match status" value="1"/>
</dbReference>
<evidence type="ECO:0000256" key="3">
    <source>
        <dbReference type="ARBA" id="ARBA00023326"/>
    </source>
</evidence>
<dbReference type="Gene3D" id="2.60.40.10">
    <property type="entry name" value="Immunoglobulins"/>
    <property type="match status" value="1"/>
</dbReference>
<dbReference type="InterPro" id="IPR008928">
    <property type="entry name" value="6-hairpin_glycosidase_sf"/>
</dbReference>
<evidence type="ECO:0000313" key="6">
    <source>
        <dbReference type="EMBL" id="RED92015.1"/>
    </source>
</evidence>
<evidence type="ECO:0000256" key="1">
    <source>
        <dbReference type="ARBA" id="ARBA00007072"/>
    </source>
</evidence>
<dbReference type="AlphaFoldDB" id="A0A3D9KZ46"/>
<name>A0A3D9KZ46_MARFU</name>
<feature type="signal peptide" evidence="4">
    <location>
        <begin position="1"/>
        <end position="22"/>
    </location>
</feature>
<feature type="domain" description="Glycoside hydrolase family 9" evidence="5">
    <location>
        <begin position="386"/>
        <end position="759"/>
    </location>
</feature>
<keyword evidence="3" id="KW-0624">Polysaccharide degradation</keyword>
<comment type="similarity">
    <text evidence="1">Belongs to the glycosyl hydrolase 9 (cellulase E) family.</text>
</comment>
<accession>A0A3D9KZ46</accession>
<feature type="chain" id="PRO_5017795266" evidence="4">
    <location>
        <begin position="23"/>
        <end position="826"/>
    </location>
</feature>
<keyword evidence="4" id="KW-0732">Signal</keyword>
<evidence type="ECO:0000259" key="5">
    <source>
        <dbReference type="Pfam" id="PF00759"/>
    </source>
</evidence>
<protein>
    <submittedName>
        <fullName evidence="6">Glycosyl hydrolase family 9</fullName>
    </submittedName>
</protein>
<dbReference type="InterPro" id="IPR001701">
    <property type="entry name" value="Glyco_hydro_9"/>
</dbReference>